<evidence type="ECO:0000256" key="8">
    <source>
        <dbReference type="SAM" id="SignalP"/>
    </source>
</evidence>
<evidence type="ECO:0000313" key="10">
    <source>
        <dbReference type="Proteomes" id="UP000244755"/>
    </source>
</evidence>
<comment type="subunit">
    <text evidence="7">The basal body constitutes a major portion of the flagellar organelle and consists of four rings (L,P,S, and M) mounted on a central rod.</text>
</comment>
<dbReference type="Proteomes" id="UP000244755">
    <property type="component" value="Chromosome 1"/>
</dbReference>
<comment type="function">
    <text evidence="1 7">Assembles around the rod to form the L-ring and probably protects the motor/basal body from shearing forces during rotation.</text>
</comment>
<evidence type="ECO:0000313" key="9">
    <source>
        <dbReference type="EMBL" id="AWB23194.1"/>
    </source>
</evidence>
<dbReference type="RefSeq" id="WP_099954993.1">
    <property type="nucleotide sequence ID" value="NZ_CP028843.1"/>
</dbReference>
<evidence type="ECO:0000256" key="4">
    <source>
        <dbReference type="ARBA" id="ARBA00023136"/>
    </source>
</evidence>
<dbReference type="HAMAP" id="MF_00415">
    <property type="entry name" value="FlgH"/>
    <property type="match status" value="1"/>
</dbReference>
<keyword evidence="3 7" id="KW-0732">Signal</keyword>
<keyword evidence="7" id="KW-0449">Lipoprotein</keyword>
<dbReference type="OrthoDB" id="9789227at2"/>
<protein>
    <recommendedName>
        <fullName evidence="7">Flagellar L-ring protein</fullName>
    </recommendedName>
    <alternativeName>
        <fullName evidence="7">Basal body L-ring protein</fullName>
    </alternativeName>
</protein>
<reference evidence="9 10" key="1">
    <citation type="submission" date="2018-04" db="EMBL/GenBank/DDBJ databases">
        <title>Methylobacterium sp. PR1016A genome.</title>
        <authorList>
            <person name="Park W."/>
        </authorList>
    </citation>
    <scope>NUCLEOTIDE SEQUENCE [LARGE SCALE GENOMIC DNA]</scope>
    <source>
        <strain evidence="9 10">PR1016A</strain>
    </source>
</reference>
<dbReference type="PANTHER" id="PTHR34933">
    <property type="entry name" value="FLAGELLAR L-RING PROTEIN"/>
    <property type="match status" value="1"/>
</dbReference>
<dbReference type="NCBIfam" id="NF001305">
    <property type="entry name" value="PRK00249.1-5"/>
    <property type="match status" value="1"/>
</dbReference>
<keyword evidence="10" id="KW-1185">Reference proteome</keyword>
<keyword evidence="4 7" id="KW-0472">Membrane</keyword>
<feature type="chain" id="PRO_5015322511" description="Flagellar L-ring protein" evidence="8">
    <location>
        <begin position="32"/>
        <end position="250"/>
    </location>
</feature>
<dbReference type="GO" id="GO:0003774">
    <property type="term" value="F:cytoskeletal motor activity"/>
    <property type="evidence" value="ECO:0007669"/>
    <property type="project" value="InterPro"/>
</dbReference>
<evidence type="ECO:0000256" key="3">
    <source>
        <dbReference type="ARBA" id="ARBA00022729"/>
    </source>
</evidence>
<dbReference type="PROSITE" id="PS51257">
    <property type="entry name" value="PROKAR_LIPOPROTEIN"/>
    <property type="match status" value="1"/>
</dbReference>
<organism evidence="9 10">
    <name type="scientific">Methylobacterium currus</name>
    <dbReference type="NCBI Taxonomy" id="2051553"/>
    <lineage>
        <taxon>Bacteria</taxon>
        <taxon>Pseudomonadati</taxon>
        <taxon>Pseudomonadota</taxon>
        <taxon>Alphaproteobacteria</taxon>
        <taxon>Hyphomicrobiales</taxon>
        <taxon>Methylobacteriaceae</taxon>
        <taxon>Methylobacterium</taxon>
    </lineage>
</organism>
<keyword evidence="9" id="KW-0969">Cilium</keyword>
<keyword evidence="5 7" id="KW-0975">Bacterial flagellum</keyword>
<evidence type="ECO:0000256" key="7">
    <source>
        <dbReference type="HAMAP-Rule" id="MF_00415"/>
    </source>
</evidence>
<keyword evidence="6 7" id="KW-0998">Cell outer membrane</keyword>
<dbReference type="EMBL" id="CP028843">
    <property type="protein sequence ID" value="AWB23194.1"/>
    <property type="molecule type" value="Genomic_DNA"/>
</dbReference>
<feature type="signal peptide" evidence="8">
    <location>
        <begin position="1"/>
        <end position="31"/>
    </location>
</feature>
<evidence type="ECO:0000256" key="5">
    <source>
        <dbReference type="ARBA" id="ARBA00023143"/>
    </source>
</evidence>
<evidence type="ECO:0000256" key="2">
    <source>
        <dbReference type="ARBA" id="ARBA00006929"/>
    </source>
</evidence>
<dbReference type="GO" id="GO:0009427">
    <property type="term" value="C:bacterial-type flagellum basal body, distal rod, L ring"/>
    <property type="evidence" value="ECO:0007669"/>
    <property type="project" value="InterPro"/>
</dbReference>
<dbReference type="GO" id="GO:0071973">
    <property type="term" value="P:bacterial-type flagellum-dependent cell motility"/>
    <property type="evidence" value="ECO:0007669"/>
    <property type="project" value="InterPro"/>
</dbReference>
<keyword evidence="9" id="KW-0966">Cell projection</keyword>
<dbReference type="InterPro" id="IPR000527">
    <property type="entry name" value="Flag_Lring"/>
</dbReference>
<sequence length="250" mass="26726">MTRPNQATRLLTHRLLSLAAAGLATSSLFLAGCQSKLDEFGRPPVLTPIGTGLAAPREALPSTFGSLQSRHGYHSTWSPASADLFQDPRARNIGDVLTVSILINDKAQFDNASDRSRSQKSSLGFDFGYGVSGLKDSATADTGIRSGTETKGQGTIDRKETLSLSVAAVITEVLPNGNLLISGSQEIRVNNEVRVLNVAGIVRPRDISRKNTIDYDKIAEARVSYGGRGRLTDVQGPTLGQQIFETVAPF</sequence>
<dbReference type="PANTHER" id="PTHR34933:SF1">
    <property type="entry name" value="FLAGELLAR L-RING PROTEIN"/>
    <property type="match status" value="1"/>
</dbReference>
<dbReference type="PRINTS" id="PR01008">
    <property type="entry name" value="FLGLRINGFLGH"/>
</dbReference>
<evidence type="ECO:0000256" key="6">
    <source>
        <dbReference type="ARBA" id="ARBA00023237"/>
    </source>
</evidence>
<comment type="subcellular location">
    <subcellularLocation>
        <location evidence="7">Cell outer membrane</location>
        <topology evidence="7">Lipid-anchor</topology>
    </subcellularLocation>
    <subcellularLocation>
        <location evidence="7">Bacterial flagellum basal body</location>
    </subcellularLocation>
</comment>
<comment type="similarity">
    <text evidence="2 7">Belongs to the FlgH family.</text>
</comment>
<keyword evidence="9" id="KW-0282">Flagellum</keyword>
<proteinExistence type="inferred from homology"/>
<name>A0A2R4WNR0_9HYPH</name>
<gene>
    <name evidence="7" type="primary">flgH</name>
    <name evidence="9" type="ORF">DA075_21695</name>
</gene>
<accession>A0A2R4WNR0</accession>
<dbReference type="Pfam" id="PF02107">
    <property type="entry name" value="FlgH"/>
    <property type="match status" value="1"/>
</dbReference>
<dbReference type="AlphaFoldDB" id="A0A2R4WNR0"/>
<evidence type="ECO:0000256" key="1">
    <source>
        <dbReference type="ARBA" id="ARBA00002591"/>
    </source>
</evidence>
<dbReference type="GO" id="GO:0009279">
    <property type="term" value="C:cell outer membrane"/>
    <property type="evidence" value="ECO:0007669"/>
    <property type="project" value="UniProtKB-SubCell"/>
</dbReference>
<dbReference type="KEGG" id="mee:DA075_21695"/>